<sequence>MTSDPRRFKIHVTILPRDNNTQGLRYQHHIMTSMTDLLPCLVCDQPLPPDPSARCLTDCSHEFCLSCLCRHLAANQNRCPGCHAQVKRVTQLLPQDADAPAPAFVRFCNAVYALNVSIWAVDDPAQVLAALFNLEHARLIHQGKLLKRGDVWPGSVVQLFGTQRETLQTTVGSYWTWFSLEWLQRAKQVLCFPLSIVYDFFRSLFGNVEEQQQRGQRGYEQAQKALGDIPEVLDNYRSAEDVVAISFSLLFRKIDRC</sequence>
<dbReference type="InterPro" id="IPR001841">
    <property type="entry name" value="Znf_RING"/>
</dbReference>
<accession>A0A6A3NKB2</accession>
<evidence type="ECO:0000256" key="4">
    <source>
        <dbReference type="PROSITE-ProRule" id="PRU00175"/>
    </source>
</evidence>
<evidence type="ECO:0000256" key="3">
    <source>
        <dbReference type="ARBA" id="ARBA00022833"/>
    </source>
</evidence>
<dbReference type="GO" id="GO:0008270">
    <property type="term" value="F:zinc ion binding"/>
    <property type="evidence" value="ECO:0007669"/>
    <property type="project" value="UniProtKB-KW"/>
</dbReference>
<name>A0A6A3NKB2_9STRA</name>
<gene>
    <name evidence="6" type="ORF">PR002_g3200</name>
</gene>
<keyword evidence="3" id="KW-0862">Zinc</keyword>
<dbReference type="AlphaFoldDB" id="A0A6A3NKB2"/>
<evidence type="ECO:0000313" key="7">
    <source>
        <dbReference type="Proteomes" id="UP000435112"/>
    </source>
</evidence>
<dbReference type="InterPro" id="IPR013083">
    <property type="entry name" value="Znf_RING/FYVE/PHD"/>
</dbReference>
<comment type="caution">
    <text evidence="6">The sequence shown here is derived from an EMBL/GenBank/DDBJ whole genome shotgun (WGS) entry which is preliminary data.</text>
</comment>
<dbReference type="InterPro" id="IPR017907">
    <property type="entry name" value="Znf_RING_CS"/>
</dbReference>
<proteinExistence type="predicted"/>
<dbReference type="PROSITE" id="PS00518">
    <property type="entry name" value="ZF_RING_1"/>
    <property type="match status" value="1"/>
</dbReference>
<evidence type="ECO:0000256" key="1">
    <source>
        <dbReference type="ARBA" id="ARBA00022723"/>
    </source>
</evidence>
<dbReference type="Gene3D" id="3.30.40.10">
    <property type="entry name" value="Zinc/RING finger domain, C3HC4 (zinc finger)"/>
    <property type="match status" value="1"/>
</dbReference>
<evidence type="ECO:0000313" key="6">
    <source>
        <dbReference type="EMBL" id="KAE9043704.1"/>
    </source>
</evidence>
<feature type="domain" description="RING-type" evidence="5">
    <location>
        <begin position="40"/>
        <end position="83"/>
    </location>
</feature>
<protein>
    <recommendedName>
        <fullName evidence="5">RING-type domain-containing protein</fullName>
    </recommendedName>
</protein>
<keyword evidence="1" id="KW-0479">Metal-binding</keyword>
<dbReference type="EMBL" id="QXFU01000115">
    <property type="protein sequence ID" value="KAE9043704.1"/>
    <property type="molecule type" value="Genomic_DNA"/>
</dbReference>
<dbReference type="Proteomes" id="UP000435112">
    <property type="component" value="Unassembled WGS sequence"/>
</dbReference>
<evidence type="ECO:0000256" key="2">
    <source>
        <dbReference type="ARBA" id="ARBA00022771"/>
    </source>
</evidence>
<evidence type="ECO:0000259" key="5">
    <source>
        <dbReference type="PROSITE" id="PS50089"/>
    </source>
</evidence>
<keyword evidence="2 4" id="KW-0863">Zinc-finger</keyword>
<dbReference type="OrthoDB" id="6270329at2759"/>
<dbReference type="PROSITE" id="PS50089">
    <property type="entry name" value="ZF_RING_2"/>
    <property type="match status" value="1"/>
</dbReference>
<reference evidence="6 7" key="1">
    <citation type="submission" date="2018-09" db="EMBL/GenBank/DDBJ databases">
        <title>Genomic investigation of the strawberry pathogen Phytophthora fragariae indicates pathogenicity is determined by transcriptional variation in three key races.</title>
        <authorList>
            <person name="Adams T.M."/>
            <person name="Armitage A.D."/>
            <person name="Sobczyk M.K."/>
            <person name="Bates H.J."/>
            <person name="Dunwell J.M."/>
            <person name="Nellist C.F."/>
            <person name="Harrison R.J."/>
        </authorList>
    </citation>
    <scope>NUCLEOTIDE SEQUENCE [LARGE SCALE GENOMIC DNA]</scope>
    <source>
        <strain evidence="6 7">SCRP324</strain>
    </source>
</reference>
<organism evidence="6 7">
    <name type="scientific">Phytophthora rubi</name>
    <dbReference type="NCBI Taxonomy" id="129364"/>
    <lineage>
        <taxon>Eukaryota</taxon>
        <taxon>Sar</taxon>
        <taxon>Stramenopiles</taxon>
        <taxon>Oomycota</taxon>
        <taxon>Peronosporomycetes</taxon>
        <taxon>Peronosporales</taxon>
        <taxon>Peronosporaceae</taxon>
        <taxon>Phytophthora</taxon>
    </lineage>
</organism>
<dbReference type="SUPFAM" id="SSF57850">
    <property type="entry name" value="RING/U-box"/>
    <property type="match status" value="1"/>
</dbReference>